<dbReference type="Gene3D" id="1.10.286.20">
    <property type="match status" value="1"/>
</dbReference>
<keyword evidence="3 6" id="KW-0251">Elongation factor</keyword>
<evidence type="ECO:0000256" key="3">
    <source>
        <dbReference type="ARBA" id="ARBA00022768"/>
    </source>
</evidence>
<dbReference type="SUPFAM" id="SSF54713">
    <property type="entry name" value="Elongation factor Ts (EF-Ts), dimerisation domain"/>
    <property type="match status" value="1"/>
</dbReference>
<dbReference type="PANTHER" id="PTHR11741:SF0">
    <property type="entry name" value="ELONGATION FACTOR TS, MITOCHONDRIAL"/>
    <property type="match status" value="1"/>
</dbReference>
<gene>
    <name evidence="6 10" type="primary">tsf</name>
    <name evidence="10" type="ORF">NYR52_10270</name>
</gene>
<dbReference type="Proteomes" id="UP001058650">
    <property type="component" value="Chromosome"/>
</dbReference>
<feature type="domain" description="Translation elongation factor EFTs/EF1B dimerisation" evidence="9">
    <location>
        <begin position="92"/>
        <end position="197"/>
    </location>
</feature>
<evidence type="ECO:0000256" key="4">
    <source>
        <dbReference type="ARBA" id="ARBA00022917"/>
    </source>
</evidence>
<evidence type="ECO:0000259" key="9">
    <source>
        <dbReference type="Pfam" id="PF00889"/>
    </source>
</evidence>
<sequence length="217" mass="24684">MAITAAMVKELREKTGAGMMDCKKALTETGGDMNKAIEYLREKGIAKAEKKSDRIAAEGIVESYIHAGGRIGVLVEVNCETDFVAKNEDFRQFVKDVAMQIAAMSPKYVRREEIPQEEIEKEREILRQQALQEGKPANIVDKMVEGRLTKHFKEICLVDQAFVKDSDKTIDQVTKELIARIGENINIRRFVRFEMGEGLEKRQDNFVEEVMAQVKKD</sequence>
<dbReference type="InterPro" id="IPR009060">
    <property type="entry name" value="UBA-like_sf"/>
</dbReference>
<dbReference type="CDD" id="cd14275">
    <property type="entry name" value="UBA_EF-Ts"/>
    <property type="match status" value="1"/>
</dbReference>
<evidence type="ECO:0000256" key="6">
    <source>
        <dbReference type="HAMAP-Rule" id="MF_00050"/>
    </source>
</evidence>
<dbReference type="HAMAP" id="MF_00050">
    <property type="entry name" value="EF_Ts"/>
    <property type="match status" value="1"/>
</dbReference>
<dbReference type="RefSeq" id="WP_132222085.1">
    <property type="nucleotide sequence ID" value="NZ_CP103866.1"/>
</dbReference>
<dbReference type="GO" id="GO:0003746">
    <property type="term" value="F:translation elongation factor activity"/>
    <property type="evidence" value="ECO:0007669"/>
    <property type="project" value="UniProtKB-KW"/>
</dbReference>
<comment type="subcellular location">
    <subcellularLocation>
        <location evidence="6 8">Cytoplasm</location>
    </subcellularLocation>
</comment>
<evidence type="ECO:0000313" key="11">
    <source>
        <dbReference type="Proteomes" id="UP001058650"/>
    </source>
</evidence>
<dbReference type="SUPFAM" id="SSF46934">
    <property type="entry name" value="UBA-like"/>
    <property type="match status" value="1"/>
</dbReference>
<evidence type="ECO:0000256" key="1">
    <source>
        <dbReference type="ARBA" id="ARBA00005532"/>
    </source>
</evidence>
<protein>
    <recommendedName>
        <fullName evidence="2 6">Elongation factor Ts</fullName>
        <shortName evidence="6">EF-Ts</shortName>
    </recommendedName>
</protein>
<dbReference type="PROSITE" id="PS01126">
    <property type="entry name" value="EF_TS_1"/>
    <property type="match status" value="1"/>
</dbReference>
<dbReference type="InterPro" id="IPR036402">
    <property type="entry name" value="EF-Ts_dimer_sf"/>
</dbReference>
<evidence type="ECO:0000313" key="10">
    <source>
        <dbReference type="EMBL" id="UWE02535.1"/>
    </source>
</evidence>
<organism evidence="10 11">
    <name type="scientific">Laceyella sacchari</name>
    <name type="common">Thermoactinomyces thalpophilus</name>
    <dbReference type="NCBI Taxonomy" id="37482"/>
    <lineage>
        <taxon>Bacteria</taxon>
        <taxon>Bacillati</taxon>
        <taxon>Bacillota</taxon>
        <taxon>Bacilli</taxon>
        <taxon>Bacillales</taxon>
        <taxon>Thermoactinomycetaceae</taxon>
        <taxon>Laceyella</taxon>
    </lineage>
</organism>
<evidence type="ECO:0000256" key="2">
    <source>
        <dbReference type="ARBA" id="ARBA00016956"/>
    </source>
</evidence>
<keyword evidence="4 6" id="KW-0648">Protein biosynthesis</keyword>
<keyword evidence="6" id="KW-0963">Cytoplasm</keyword>
<proteinExistence type="inferred from homology"/>
<dbReference type="Gene3D" id="3.30.479.20">
    <property type="entry name" value="Elongation factor Ts, dimerisation domain"/>
    <property type="match status" value="1"/>
</dbReference>
<evidence type="ECO:0000256" key="8">
    <source>
        <dbReference type="RuleBase" id="RU000643"/>
    </source>
</evidence>
<evidence type="ECO:0000256" key="5">
    <source>
        <dbReference type="ARBA" id="ARBA00025453"/>
    </source>
</evidence>
<accession>A0ABY5U1S7</accession>
<reference evidence="10" key="1">
    <citation type="submission" date="2022-08" db="EMBL/GenBank/DDBJ databases">
        <title>The complete genome sequence of the thermophilic bacterium Laceyella sacchari FBKL4.010 reveals the basis for tetramethylpyrazine biosynthesis in Moutai-flavor Daqu.</title>
        <authorList>
            <person name="Li D."/>
            <person name="Huang W."/>
            <person name="Wang C."/>
            <person name="Qiu S."/>
        </authorList>
    </citation>
    <scope>NUCLEOTIDE SEQUENCE</scope>
    <source>
        <strain evidence="10">FBKL4.014</strain>
    </source>
</reference>
<comment type="function">
    <text evidence="5 6 7">Associates with the EF-Tu.GDP complex and induces the exchange of GDP to GTP. It remains bound to the aminoacyl-tRNA.EF-Tu.GTP complex up to the GTP hydrolysis stage on the ribosome.</text>
</comment>
<dbReference type="PROSITE" id="PS01127">
    <property type="entry name" value="EF_TS_2"/>
    <property type="match status" value="1"/>
</dbReference>
<feature type="region of interest" description="Involved in Mg(2+) ion dislocation from EF-Tu" evidence="6">
    <location>
        <begin position="81"/>
        <end position="84"/>
    </location>
</feature>
<evidence type="ECO:0000256" key="7">
    <source>
        <dbReference type="RuleBase" id="RU000642"/>
    </source>
</evidence>
<dbReference type="NCBIfam" id="TIGR00116">
    <property type="entry name" value="tsf"/>
    <property type="match status" value="2"/>
</dbReference>
<dbReference type="Pfam" id="PF00889">
    <property type="entry name" value="EF_TS"/>
    <property type="match status" value="1"/>
</dbReference>
<dbReference type="InterPro" id="IPR001816">
    <property type="entry name" value="Transl_elong_EFTs/EF1B"/>
</dbReference>
<dbReference type="PANTHER" id="PTHR11741">
    <property type="entry name" value="ELONGATION FACTOR TS"/>
    <property type="match status" value="1"/>
</dbReference>
<comment type="similarity">
    <text evidence="1 6 7">Belongs to the EF-Ts family.</text>
</comment>
<keyword evidence="11" id="KW-1185">Reference proteome</keyword>
<name>A0ABY5U1S7_LACSH</name>
<dbReference type="EMBL" id="CP103866">
    <property type="protein sequence ID" value="UWE02535.1"/>
    <property type="molecule type" value="Genomic_DNA"/>
</dbReference>
<dbReference type="InterPro" id="IPR014039">
    <property type="entry name" value="Transl_elong_EFTs/EF1B_dimer"/>
</dbReference>
<dbReference type="Gene3D" id="1.10.8.10">
    <property type="entry name" value="DNA helicase RuvA subunit, C-terminal domain"/>
    <property type="match status" value="1"/>
</dbReference>
<dbReference type="InterPro" id="IPR018101">
    <property type="entry name" value="Transl_elong_Ts_CS"/>
</dbReference>